<protein>
    <submittedName>
        <fullName evidence="2">Uncharacterized protein</fullName>
    </submittedName>
</protein>
<organism evidence="2 3">
    <name type="scientific">Nezara viridula</name>
    <name type="common">Southern green stink bug</name>
    <name type="synonym">Cimex viridulus</name>
    <dbReference type="NCBI Taxonomy" id="85310"/>
    <lineage>
        <taxon>Eukaryota</taxon>
        <taxon>Metazoa</taxon>
        <taxon>Ecdysozoa</taxon>
        <taxon>Arthropoda</taxon>
        <taxon>Hexapoda</taxon>
        <taxon>Insecta</taxon>
        <taxon>Pterygota</taxon>
        <taxon>Neoptera</taxon>
        <taxon>Paraneoptera</taxon>
        <taxon>Hemiptera</taxon>
        <taxon>Heteroptera</taxon>
        <taxon>Panheteroptera</taxon>
        <taxon>Pentatomomorpha</taxon>
        <taxon>Pentatomoidea</taxon>
        <taxon>Pentatomidae</taxon>
        <taxon>Pentatominae</taxon>
        <taxon>Nezara</taxon>
    </lineage>
</organism>
<feature type="compositionally biased region" description="Polar residues" evidence="1">
    <location>
        <begin position="78"/>
        <end position="96"/>
    </location>
</feature>
<proteinExistence type="predicted"/>
<dbReference type="Proteomes" id="UP001152798">
    <property type="component" value="Unassembled WGS sequence"/>
</dbReference>
<dbReference type="AlphaFoldDB" id="A0A9P0HVF0"/>
<dbReference type="Gene3D" id="1.10.472.10">
    <property type="entry name" value="Cyclin-like"/>
    <property type="match status" value="2"/>
</dbReference>
<evidence type="ECO:0000256" key="1">
    <source>
        <dbReference type="SAM" id="MobiDB-lite"/>
    </source>
</evidence>
<keyword evidence="3" id="KW-1185">Reference proteome</keyword>
<sequence>MVNSAPTAIYDRAIYGDPRVLANLLFLEPKYTPKRCFGTVQKLVEPYMRKIITTWMLECRSRPRARQSESRYRPFHNKLQNHPNPLVSNLASSSRF</sequence>
<reference evidence="2" key="1">
    <citation type="submission" date="2022-01" db="EMBL/GenBank/DDBJ databases">
        <authorList>
            <person name="King R."/>
        </authorList>
    </citation>
    <scope>NUCLEOTIDE SEQUENCE</scope>
</reference>
<dbReference type="EMBL" id="CAKMRH010000026">
    <property type="protein sequence ID" value="CAH1408443.1"/>
    <property type="molecule type" value="Genomic_DNA"/>
</dbReference>
<accession>A0A9P0HVF0</accession>
<gene>
    <name evidence="2" type="ORF">NEZAVI_LOCUS15968</name>
</gene>
<evidence type="ECO:0000313" key="3">
    <source>
        <dbReference type="Proteomes" id="UP001152798"/>
    </source>
</evidence>
<evidence type="ECO:0000313" key="2">
    <source>
        <dbReference type="EMBL" id="CAH1408443.1"/>
    </source>
</evidence>
<name>A0A9P0HVF0_NEZVI</name>
<feature type="region of interest" description="Disordered" evidence="1">
    <location>
        <begin position="65"/>
        <end position="96"/>
    </location>
</feature>
<comment type="caution">
    <text evidence="2">The sequence shown here is derived from an EMBL/GenBank/DDBJ whole genome shotgun (WGS) entry which is preliminary data.</text>
</comment>
<dbReference type="OrthoDB" id="306099at2759"/>